<evidence type="ECO:0000313" key="1">
    <source>
        <dbReference type="EMBL" id="KAA6233304.1"/>
    </source>
</evidence>
<dbReference type="EMBL" id="VMRG01000001">
    <property type="protein sequence ID" value="KAA6233304.1"/>
    <property type="molecule type" value="Genomic_DNA"/>
</dbReference>
<comment type="caution">
    <text evidence="1">The sequence shown here is derived from an EMBL/GenBank/DDBJ whole genome shotgun (WGS) entry which is preliminary data.</text>
</comment>
<reference evidence="1 2" key="1">
    <citation type="submission" date="2019-07" db="EMBL/GenBank/DDBJ databases">
        <title>Draft genome Sequence of Chlorobium phaeovibrioides sp. strain PhvTcv-s14, from the Phylum Chlorobi.</title>
        <authorList>
            <person name="Babenko V."/>
            <person name="Boldyreva D."/>
            <person name="Kanygina A."/>
            <person name="Selezneva O."/>
            <person name="Akopiyan T."/>
            <person name="Lunina O."/>
        </authorList>
    </citation>
    <scope>NUCLEOTIDE SEQUENCE [LARGE SCALE GENOMIC DNA]</scope>
    <source>
        <strain evidence="1 2">GrTcv12</strain>
    </source>
</reference>
<proteinExistence type="predicted"/>
<name>A0A5M8IGB1_CHLPH</name>
<gene>
    <name evidence="1" type="ORF">FP507_00380</name>
</gene>
<organism evidence="1 2">
    <name type="scientific">Chlorobium phaeovibrioides</name>
    <dbReference type="NCBI Taxonomy" id="1094"/>
    <lineage>
        <taxon>Bacteria</taxon>
        <taxon>Pseudomonadati</taxon>
        <taxon>Chlorobiota</taxon>
        <taxon>Chlorobiia</taxon>
        <taxon>Chlorobiales</taxon>
        <taxon>Chlorobiaceae</taxon>
        <taxon>Chlorobium/Pelodictyon group</taxon>
        <taxon>Chlorobium</taxon>
    </lineage>
</organism>
<protein>
    <submittedName>
        <fullName evidence="1">Uncharacterized protein</fullName>
    </submittedName>
</protein>
<evidence type="ECO:0000313" key="2">
    <source>
        <dbReference type="Proteomes" id="UP000327458"/>
    </source>
</evidence>
<dbReference type="AlphaFoldDB" id="A0A5M8IGB1"/>
<accession>A0A5M8IGB1</accession>
<sequence length="130" mass="14069">MLFTGCASGLNSVQTSEYKTWEAKGLLVKDKDPGTAAALGILPGGGSFYTGNIGLGMVNLLMWPASILWDPISGSNGAKSDNYFATKTVVAKKQTAEISELDDKLRLKQINTEEYVMAKRNIEKKYSADN</sequence>
<dbReference type="Proteomes" id="UP000327458">
    <property type="component" value="Unassembled WGS sequence"/>
</dbReference>